<evidence type="ECO:0000259" key="19">
    <source>
        <dbReference type="PROSITE" id="PS51473"/>
    </source>
</evidence>
<keyword evidence="6 17" id="KW-0732">Signal</keyword>
<proteinExistence type="predicted"/>
<evidence type="ECO:0000313" key="21">
    <source>
        <dbReference type="Proteomes" id="UP000245207"/>
    </source>
</evidence>
<evidence type="ECO:0000256" key="3">
    <source>
        <dbReference type="ARBA" id="ARBA00022553"/>
    </source>
</evidence>
<evidence type="ECO:0000256" key="6">
    <source>
        <dbReference type="ARBA" id="ARBA00022729"/>
    </source>
</evidence>
<dbReference type="FunFam" id="3.30.200.20:FF:000142">
    <property type="entry name" value="Cysteine-rich receptor-like protein kinase 10"/>
    <property type="match status" value="1"/>
</dbReference>
<dbReference type="AlphaFoldDB" id="A0A2U1LTB6"/>
<evidence type="ECO:0000256" key="13">
    <source>
        <dbReference type="ARBA" id="ARBA00023170"/>
    </source>
</evidence>
<keyword evidence="8 15" id="KW-0547">Nucleotide-binding</keyword>
<dbReference type="Pfam" id="PF07714">
    <property type="entry name" value="PK_Tyr_Ser-Thr"/>
    <property type="match status" value="1"/>
</dbReference>
<name>A0A2U1LTB6_ARTAN</name>
<dbReference type="CDD" id="cd23509">
    <property type="entry name" value="Gnk2-like"/>
    <property type="match status" value="4"/>
</dbReference>
<protein>
    <submittedName>
        <fullName evidence="20">Receptor-like protein kinase</fullName>
    </submittedName>
</protein>
<keyword evidence="7" id="KW-0677">Repeat</keyword>
<keyword evidence="14" id="KW-0325">Glycoprotein</keyword>
<dbReference type="STRING" id="35608.A0A2U1LTB6"/>
<keyword evidence="4" id="KW-0808">Transferase</keyword>
<evidence type="ECO:0000313" key="20">
    <source>
        <dbReference type="EMBL" id="PWA52239.1"/>
    </source>
</evidence>
<evidence type="ECO:0000256" key="14">
    <source>
        <dbReference type="ARBA" id="ARBA00023180"/>
    </source>
</evidence>
<dbReference type="InterPro" id="IPR017441">
    <property type="entry name" value="Protein_kinase_ATP_BS"/>
</dbReference>
<dbReference type="Proteomes" id="UP000245207">
    <property type="component" value="Unassembled WGS sequence"/>
</dbReference>
<dbReference type="PANTHER" id="PTHR32099">
    <property type="entry name" value="CYSTEINE-RICH REPEAT SECRETORY PROTEIN"/>
    <property type="match status" value="1"/>
</dbReference>
<dbReference type="GO" id="GO:0016020">
    <property type="term" value="C:membrane"/>
    <property type="evidence" value="ECO:0007669"/>
    <property type="project" value="UniProtKB-SubCell"/>
</dbReference>
<dbReference type="PROSITE" id="PS51473">
    <property type="entry name" value="GNK2"/>
    <property type="match status" value="4"/>
</dbReference>
<keyword evidence="13 20" id="KW-0675">Receptor</keyword>
<evidence type="ECO:0000256" key="11">
    <source>
        <dbReference type="ARBA" id="ARBA00022989"/>
    </source>
</evidence>
<feature type="domain" description="Gnk2-homologous" evidence="19">
    <location>
        <begin position="368"/>
        <end position="476"/>
    </location>
</feature>
<evidence type="ECO:0000256" key="15">
    <source>
        <dbReference type="PROSITE-ProRule" id="PRU10141"/>
    </source>
</evidence>
<dbReference type="InterPro" id="IPR001245">
    <property type="entry name" value="Ser-Thr/Tyr_kinase_cat_dom"/>
</dbReference>
<evidence type="ECO:0000256" key="9">
    <source>
        <dbReference type="ARBA" id="ARBA00022777"/>
    </source>
</evidence>
<dbReference type="OrthoDB" id="1908162at2759"/>
<keyword evidence="3" id="KW-0597">Phosphoprotein</keyword>
<dbReference type="GO" id="GO:0005524">
    <property type="term" value="F:ATP binding"/>
    <property type="evidence" value="ECO:0007669"/>
    <property type="project" value="UniProtKB-UniRule"/>
</dbReference>
<sequence length="780" mass="87013">MIILTEKLPMWLVLVFIYLFSTPTLSQNDFLTRTCETAAHRTSMFEKNLDTTLSVLPNTNSGFGFFNYSTGQGIDTVNSIALCRGDINSDECQSCLSSAIVNLRYGCPNQKEATVYYDYCLLKYSNQTLLGKDQPTPRYIIWNPQNATDPDRFNMALRRLLYDLIAEAAAGDSLHKFATGSTRGDSEIIYGLVQCTPNLTSTQCRDCLIGVIDEALNSSYRGSVGGRTVLPTCNFRYETQKWFNKSNLAIPPPPSPSPTLLQNNFLNITCEKAANYMFEKNLDTTLSVLPSTNSGFGFFNYSTGEGIDTVNSMALCRGDVNSYECQSCLSGAIDNLRQGCPNQKEATVYYDYCLLKYSNQTLLRKDQPKPRYITWNPQNYSTDPDRFNMALQPLLYDLTAKAAAGDSLRKFATGSTPGFDNTIIYGLVQCTPDLISKQCSDCLIDVIDQFSNSYRGGMGGRTLLPMCNFRYETQQWFNKSKIEIPPPPPDVIDQFSNSYRGGMGGRTLLPMCNFRYETQQWFNKSNLAIPPPPPAESMDIGTAESLQYNFSLVKVATNDFSEENKLGKGGFGAVYKGKLEDGREIAVKRLARDSGQGDLEFKNEVLLVAKLQHRNLVRLLGFSLEGSERLLIYEFLPNASLDQFIFDAEMNPKIADFGMARLFKPEETQGDTSRIAWKTWRNGTTVNMIDPILKAGSSSLHSIIRSIHIGLLCVQEKVNDRPTMASVVLMLNSFAVTLPVPSEPAFFLHSNTDPEIPLLSEYSSSTSSSGLEKHKPLKSR</sequence>
<dbReference type="FunFam" id="3.30.430.20:FF:000002">
    <property type="entry name" value="Cysteine-rich receptor-like protein kinase 10"/>
    <property type="match status" value="2"/>
</dbReference>
<evidence type="ECO:0000259" key="18">
    <source>
        <dbReference type="PROSITE" id="PS50011"/>
    </source>
</evidence>
<accession>A0A2U1LTB6</accession>
<comment type="caution">
    <text evidence="20">The sequence shown here is derived from an EMBL/GenBank/DDBJ whole genome shotgun (WGS) entry which is preliminary data.</text>
</comment>
<dbReference type="InterPro" id="IPR002902">
    <property type="entry name" value="GNK2"/>
</dbReference>
<evidence type="ECO:0000256" key="5">
    <source>
        <dbReference type="ARBA" id="ARBA00022692"/>
    </source>
</evidence>
<dbReference type="GO" id="GO:0004674">
    <property type="term" value="F:protein serine/threonine kinase activity"/>
    <property type="evidence" value="ECO:0007669"/>
    <property type="project" value="UniProtKB-KW"/>
</dbReference>
<keyword evidence="11" id="KW-1133">Transmembrane helix</keyword>
<feature type="domain" description="Protein kinase" evidence="18">
    <location>
        <begin position="560"/>
        <end position="780"/>
    </location>
</feature>
<feature type="compositionally biased region" description="Low complexity" evidence="16">
    <location>
        <begin position="760"/>
        <end position="769"/>
    </location>
</feature>
<evidence type="ECO:0000256" key="7">
    <source>
        <dbReference type="ARBA" id="ARBA00022737"/>
    </source>
</evidence>
<dbReference type="Gene3D" id="3.30.200.20">
    <property type="entry name" value="Phosphorylase Kinase, domain 1"/>
    <property type="match status" value="1"/>
</dbReference>
<dbReference type="InterPro" id="IPR000719">
    <property type="entry name" value="Prot_kinase_dom"/>
</dbReference>
<evidence type="ECO:0000256" key="17">
    <source>
        <dbReference type="SAM" id="SignalP"/>
    </source>
</evidence>
<keyword evidence="10 15" id="KW-0067">ATP-binding</keyword>
<feature type="domain" description="Gnk2-homologous" evidence="19">
    <location>
        <begin position="260"/>
        <end position="362"/>
    </location>
</feature>
<keyword evidence="21" id="KW-1185">Reference proteome</keyword>
<dbReference type="InterPro" id="IPR011009">
    <property type="entry name" value="Kinase-like_dom_sf"/>
</dbReference>
<feature type="domain" description="Gnk2-homologous" evidence="19">
    <location>
        <begin position="135"/>
        <end position="242"/>
    </location>
</feature>
<keyword evidence="12" id="KW-0472">Membrane</keyword>
<feature type="chain" id="PRO_5015625126" evidence="17">
    <location>
        <begin position="27"/>
        <end position="780"/>
    </location>
</feature>
<comment type="subcellular location">
    <subcellularLocation>
        <location evidence="1">Membrane</location>
        <topology evidence="1">Single-pass membrane protein</topology>
    </subcellularLocation>
</comment>
<evidence type="ECO:0000256" key="1">
    <source>
        <dbReference type="ARBA" id="ARBA00004167"/>
    </source>
</evidence>
<gene>
    <name evidence="20" type="ORF">CTI12_AA458350</name>
</gene>
<dbReference type="PANTHER" id="PTHR32099:SF99">
    <property type="entry name" value="GNK2-LIKE DOMAIN-CONTAINING PROTEIN"/>
    <property type="match status" value="1"/>
</dbReference>
<dbReference type="InterPro" id="IPR038408">
    <property type="entry name" value="GNK2_sf"/>
</dbReference>
<evidence type="ECO:0000256" key="4">
    <source>
        <dbReference type="ARBA" id="ARBA00022679"/>
    </source>
</evidence>
<dbReference type="SUPFAM" id="SSF56112">
    <property type="entry name" value="Protein kinase-like (PK-like)"/>
    <property type="match status" value="1"/>
</dbReference>
<evidence type="ECO:0000256" key="12">
    <source>
        <dbReference type="ARBA" id="ARBA00023136"/>
    </source>
</evidence>
<dbReference type="Gene3D" id="3.30.430.20">
    <property type="entry name" value="Gnk2 domain, C-X8-C-X2-C motif"/>
    <property type="match status" value="4"/>
</dbReference>
<dbReference type="PROSITE" id="PS50011">
    <property type="entry name" value="PROTEIN_KINASE_DOM"/>
    <property type="match status" value="1"/>
</dbReference>
<evidence type="ECO:0000256" key="16">
    <source>
        <dbReference type="SAM" id="MobiDB-lite"/>
    </source>
</evidence>
<organism evidence="20 21">
    <name type="scientific">Artemisia annua</name>
    <name type="common">Sweet wormwood</name>
    <dbReference type="NCBI Taxonomy" id="35608"/>
    <lineage>
        <taxon>Eukaryota</taxon>
        <taxon>Viridiplantae</taxon>
        <taxon>Streptophyta</taxon>
        <taxon>Embryophyta</taxon>
        <taxon>Tracheophyta</taxon>
        <taxon>Spermatophyta</taxon>
        <taxon>Magnoliopsida</taxon>
        <taxon>eudicotyledons</taxon>
        <taxon>Gunneridae</taxon>
        <taxon>Pentapetalae</taxon>
        <taxon>asterids</taxon>
        <taxon>campanulids</taxon>
        <taxon>Asterales</taxon>
        <taxon>Asteraceae</taxon>
        <taxon>Asteroideae</taxon>
        <taxon>Anthemideae</taxon>
        <taxon>Artemisiinae</taxon>
        <taxon>Artemisia</taxon>
    </lineage>
</organism>
<feature type="region of interest" description="Disordered" evidence="16">
    <location>
        <begin position="759"/>
        <end position="780"/>
    </location>
</feature>
<feature type="signal peptide" evidence="17">
    <location>
        <begin position="1"/>
        <end position="26"/>
    </location>
</feature>
<feature type="binding site" evidence="15">
    <location>
        <position position="588"/>
    </location>
    <ligand>
        <name>ATP</name>
        <dbReference type="ChEBI" id="CHEBI:30616"/>
    </ligand>
</feature>
<dbReference type="PROSITE" id="PS00107">
    <property type="entry name" value="PROTEIN_KINASE_ATP"/>
    <property type="match status" value="1"/>
</dbReference>
<feature type="domain" description="Gnk2-homologous" evidence="19">
    <location>
        <begin position="27"/>
        <end position="129"/>
    </location>
</feature>
<dbReference type="EMBL" id="PKPP01007862">
    <property type="protein sequence ID" value="PWA52239.1"/>
    <property type="molecule type" value="Genomic_DNA"/>
</dbReference>
<keyword evidence="2" id="KW-0723">Serine/threonine-protein kinase</keyword>
<evidence type="ECO:0000256" key="10">
    <source>
        <dbReference type="ARBA" id="ARBA00022840"/>
    </source>
</evidence>
<evidence type="ECO:0000256" key="8">
    <source>
        <dbReference type="ARBA" id="ARBA00022741"/>
    </source>
</evidence>
<dbReference type="Pfam" id="PF01657">
    <property type="entry name" value="Stress-antifung"/>
    <property type="match status" value="4"/>
</dbReference>
<keyword evidence="9 20" id="KW-0418">Kinase</keyword>
<reference evidence="20 21" key="1">
    <citation type="journal article" date="2018" name="Mol. Plant">
        <title>The genome of Artemisia annua provides insight into the evolution of Asteraceae family and artemisinin biosynthesis.</title>
        <authorList>
            <person name="Shen Q."/>
            <person name="Zhang L."/>
            <person name="Liao Z."/>
            <person name="Wang S."/>
            <person name="Yan T."/>
            <person name="Shi P."/>
            <person name="Liu M."/>
            <person name="Fu X."/>
            <person name="Pan Q."/>
            <person name="Wang Y."/>
            <person name="Lv Z."/>
            <person name="Lu X."/>
            <person name="Zhang F."/>
            <person name="Jiang W."/>
            <person name="Ma Y."/>
            <person name="Chen M."/>
            <person name="Hao X."/>
            <person name="Li L."/>
            <person name="Tang Y."/>
            <person name="Lv G."/>
            <person name="Zhou Y."/>
            <person name="Sun X."/>
            <person name="Brodelius P.E."/>
            <person name="Rose J.K.C."/>
            <person name="Tang K."/>
        </authorList>
    </citation>
    <scope>NUCLEOTIDE SEQUENCE [LARGE SCALE GENOMIC DNA]</scope>
    <source>
        <strain evidence="21">cv. Huhao1</strain>
        <tissue evidence="20">Leaf</tissue>
    </source>
</reference>
<keyword evidence="5" id="KW-0812">Transmembrane</keyword>
<evidence type="ECO:0000256" key="2">
    <source>
        <dbReference type="ARBA" id="ARBA00022527"/>
    </source>
</evidence>